<dbReference type="EMBL" id="CAJNNW010002576">
    <property type="protein sequence ID" value="CAE8644430.1"/>
    <property type="molecule type" value="Genomic_DNA"/>
</dbReference>
<protein>
    <submittedName>
        <fullName evidence="1">Uncharacterized protein</fullName>
    </submittedName>
</protein>
<organism evidence="1 2">
    <name type="scientific">Polarella glacialis</name>
    <name type="common">Dinoflagellate</name>
    <dbReference type="NCBI Taxonomy" id="89957"/>
    <lineage>
        <taxon>Eukaryota</taxon>
        <taxon>Sar</taxon>
        <taxon>Alveolata</taxon>
        <taxon>Dinophyceae</taxon>
        <taxon>Suessiales</taxon>
        <taxon>Suessiaceae</taxon>
        <taxon>Polarella</taxon>
    </lineage>
</organism>
<name>A0A813I2W0_POLGL</name>
<comment type="caution">
    <text evidence="1">The sequence shown here is derived from an EMBL/GenBank/DDBJ whole genome shotgun (WGS) entry which is preliminary data.</text>
</comment>
<gene>
    <name evidence="1" type="ORF">PGLA2088_LOCUS3045</name>
</gene>
<reference evidence="1" key="1">
    <citation type="submission" date="2021-02" db="EMBL/GenBank/DDBJ databases">
        <authorList>
            <person name="Dougan E. K."/>
            <person name="Rhodes N."/>
            <person name="Thang M."/>
            <person name="Chan C."/>
        </authorList>
    </citation>
    <scope>NUCLEOTIDE SEQUENCE</scope>
</reference>
<accession>A0A813I2W0</accession>
<sequence>MFKNEERKTITATTSSLSGTCIPPLWATTTTTTTTTSTTITKTVNNSNNSNNSNNNIPTPIIGASSCLRYNANHVSLESMFNARTVTTVFCISPSDGRPVGLDSCKSAAVANYLHYTFLESMFDARTVATVMRPAPSDDRPI</sequence>
<dbReference type="AlphaFoldDB" id="A0A813I2W0"/>
<proteinExistence type="predicted"/>
<evidence type="ECO:0000313" key="2">
    <source>
        <dbReference type="Proteomes" id="UP000626109"/>
    </source>
</evidence>
<dbReference type="Proteomes" id="UP000626109">
    <property type="component" value="Unassembled WGS sequence"/>
</dbReference>
<evidence type="ECO:0000313" key="1">
    <source>
        <dbReference type="EMBL" id="CAE8644430.1"/>
    </source>
</evidence>